<evidence type="ECO:0000259" key="2">
    <source>
        <dbReference type="Pfam" id="PF22768"/>
    </source>
</evidence>
<dbReference type="Pfam" id="PF05709">
    <property type="entry name" value="Sipho_tail"/>
    <property type="match status" value="1"/>
</dbReference>
<dbReference type="Gene3D" id="2.40.30.200">
    <property type="match status" value="1"/>
</dbReference>
<evidence type="ECO:0000259" key="1">
    <source>
        <dbReference type="Pfam" id="PF05709"/>
    </source>
</evidence>
<keyword evidence="4" id="KW-1185">Reference proteome</keyword>
<evidence type="ECO:0000313" key="4">
    <source>
        <dbReference type="Proteomes" id="UP000831787"/>
    </source>
</evidence>
<dbReference type="EMBL" id="CP095073">
    <property type="protein sequence ID" value="UOQ43349.1"/>
    <property type="molecule type" value="Genomic_DNA"/>
</dbReference>
<reference evidence="3 4" key="1">
    <citation type="submission" date="2022-04" db="EMBL/GenBank/DDBJ databases">
        <title>Halobacillus sp. isolated from saltern.</title>
        <authorList>
            <person name="Won M."/>
            <person name="Lee C.-M."/>
            <person name="Woen H.-Y."/>
            <person name="Kwon S.-W."/>
        </authorList>
    </citation>
    <scope>NUCLEOTIDE SEQUENCE [LARGE SCALE GENOMIC DNA]</scope>
    <source>
        <strain evidence="3 4">SSBR10-3</strain>
    </source>
</reference>
<dbReference type="RefSeq" id="WP_244708708.1">
    <property type="nucleotide sequence ID" value="NZ_CP095073.1"/>
</dbReference>
<feature type="domain" description="Siphovirus-type tail component C-terminal" evidence="2">
    <location>
        <begin position="416"/>
        <end position="475"/>
    </location>
</feature>
<name>A0ABY4EIA0_9BACI</name>
<dbReference type="Proteomes" id="UP000831787">
    <property type="component" value="Chromosome"/>
</dbReference>
<dbReference type="InterPro" id="IPR008841">
    <property type="entry name" value="Siphovirus-type_tail_N"/>
</dbReference>
<feature type="domain" description="Siphovirus-type tail component RIFT-related" evidence="1">
    <location>
        <begin position="24"/>
        <end position="116"/>
    </location>
</feature>
<dbReference type="Gene3D" id="2.60.120.860">
    <property type="match status" value="1"/>
</dbReference>
<sequence length="477" mass="53483">MIFNQTDMSSILDVTGIRGRGLTQYELETLEIEGANGALIEDVKIPAKNLEVDVVIAGDSPEELRKNIDEINKVLSVDGPKGIVFPDEPGYTYYGMPEQSKEDEQIVATSESTIVFFREDPFKYSDEIPVDIEDNSAVNIVYDGSYPTDPIFEFVAQEDITFIQIATDEKEFMMIGRDQTPDEVTYDPDPIVLHDVMDDLGLWTTDNLVSVDGGELTGHFISDGKLFTVENYGNGSEWHGPALRRDLDNPVQDFRVEVIFTLKASSPEEIGRTELYLIGTNGKVLGKLAMKEIYATIDDGIGEVRIGDLDNGDMLVKGEGYQRRSYNQFHGKLWLRRDGNKLKAQIGEILDDGTPANRMNSPEIEITDDAFLVELNALQIHIAKTGGYPEVDRAFIHDIKVHKLVAEATNKVPVIAKKDDVIRIDHENSTITINGENQKRLKNFAADFFSFHPGDNNLYIFPASSLSTMVRYKEKRL</sequence>
<dbReference type="InterPro" id="IPR054738">
    <property type="entry name" value="Siphovirus-type_tail_C"/>
</dbReference>
<protein>
    <submittedName>
        <fullName evidence="3">Phage tail family protein</fullName>
    </submittedName>
</protein>
<organism evidence="3 4">
    <name type="scientific">Halobacillus salinarum</name>
    <dbReference type="NCBI Taxonomy" id="2932257"/>
    <lineage>
        <taxon>Bacteria</taxon>
        <taxon>Bacillati</taxon>
        <taxon>Bacillota</taxon>
        <taxon>Bacilli</taxon>
        <taxon>Bacillales</taxon>
        <taxon>Bacillaceae</taxon>
        <taxon>Halobacillus</taxon>
    </lineage>
</organism>
<gene>
    <name evidence="3" type="ORF">MUN89_15670</name>
</gene>
<accession>A0ABY4EIA0</accession>
<evidence type="ECO:0000313" key="3">
    <source>
        <dbReference type="EMBL" id="UOQ43349.1"/>
    </source>
</evidence>
<dbReference type="InterPro" id="IPR006520">
    <property type="entry name" value="Dit_BPSPP_N"/>
</dbReference>
<proteinExistence type="predicted"/>
<dbReference type="Pfam" id="PF22768">
    <property type="entry name" value="SPP1_Dit"/>
    <property type="match status" value="1"/>
</dbReference>
<dbReference type="NCBIfam" id="TIGR01633">
    <property type="entry name" value="phi3626_gp14_N"/>
    <property type="match status" value="1"/>
</dbReference>